<dbReference type="AlphaFoldDB" id="A0A3N4IUU4"/>
<feature type="region of interest" description="Disordered" evidence="1">
    <location>
        <begin position="1"/>
        <end position="26"/>
    </location>
</feature>
<keyword evidence="4" id="KW-1185">Reference proteome</keyword>
<dbReference type="InterPro" id="IPR029526">
    <property type="entry name" value="PGBD"/>
</dbReference>
<feature type="compositionally biased region" description="Basic and acidic residues" evidence="1">
    <location>
        <begin position="1"/>
        <end position="23"/>
    </location>
</feature>
<evidence type="ECO:0000259" key="2">
    <source>
        <dbReference type="Pfam" id="PF13843"/>
    </source>
</evidence>
<evidence type="ECO:0000313" key="4">
    <source>
        <dbReference type="Proteomes" id="UP000276215"/>
    </source>
</evidence>
<dbReference type="Pfam" id="PF13843">
    <property type="entry name" value="DDE_Tnp_1_7"/>
    <property type="match status" value="1"/>
</dbReference>
<sequence length="128" mass="14471">MGAGKGKEKEQEKESIPTAEKIRNLPPLPHHISFEGLFPPHQTKAIGPATGLVDPYRLFLLFFSDEQLDTLAKHTNMYAIVHDVGLQDCSHPLIRKWYPTTASELQRFLAIIIHIGVSRGASLKLFWR</sequence>
<evidence type="ECO:0000256" key="1">
    <source>
        <dbReference type="SAM" id="MobiDB-lite"/>
    </source>
</evidence>
<feature type="domain" description="PiggyBac transposable element-derived protein" evidence="2">
    <location>
        <begin position="54"/>
        <end position="128"/>
    </location>
</feature>
<dbReference type="Proteomes" id="UP000276215">
    <property type="component" value="Unassembled WGS sequence"/>
</dbReference>
<organism evidence="3 4">
    <name type="scientific">Choiromyces venosus 120613-1</name>
    <dbReference type="NCBI Taxonomy" id="1336337"/>
    <lineage>
        <taxon>Eukaryota</taxon>
        <taxon>Fungi</taxon>
        <taxon>Dikarya</taxon>
        <taxon>Ascomycota</taxon>
        <taxon>Pezizomycotina</taxon>
        <taxon>Pezizomycetes</taxon>
        <taxon>Pezizales</taxon>
        <taxon>Tuberaceae</taxon>
        <taxon>Choiromyces</taxon>
    </lineage>
</organism>
<accession>A0A3N4IUU4</accession>
<name>A0A3N4IUU4_9PEZI</name>
<dbReference type="OrthoDB" id="6750944at2759"/>
<protein>
    <recommendedName>
        <fullName evidence="2">PiggyBac transposable element-derived protein domain-containing protein</fullName>
    </recommendedName>
</protein>
<gene>
    <name evidence="3" type="ORF">L873DRAFT_1062108</name>
</gene>
<proteinExistence type="predicted"/>
<evidence type="ECO:0000313" key="3">
    <source>
        <dbReference type="EMBL" id="RPA88538.1"/>
    </source>
</evidence>
<dbReference type="EMBL" id="ML120839">
    <property type="protein sequence ID" value="RPA88538.1"/>
    <property type="molecule type" value="Genomic_DNA"/>
</dbReference>
<reference evidence="3 4" key="1">
    <citation type="journal article" date="2018" name="Nat. Ecol. Evol.">
        <title>Pezizomycetes genomes reveal the molecular basis of ectomycorrhizal truffle lifestyle.</title>
        <authorList>
            <person name="Murat C."/>
            <person name="Payen T."/>
            <person name="Noel B."/>
            <person name="Kuo A."/>
            <person name="Morin E."/>
            <person name="Chen J."/>
            <person name="Kohler A."/>
            <person name="Krizsan K."/>
            <person name="Balestrini R."/>
            <person name="Da Silva C."/>
            <person name="Montanini B."/>
            <person name="Hainaut M."/>
            <person name="Levati E."/>
            <person name="Barry K.W."/>
            <person name="Belfiori B."/>
            <person name="Cichocki N."/>
            <person name="Clum A."/>
            <person name="Dockter R.B."/>
            <person name="Fauchery L."/>
            <person name="Guy J."/>
            <person name="Iotti M."/>
            <person name="Le Tacon F."/>
            <person name="Lindquist E.A."/>
            <person name="Lipzen A."/>
            <person name="Malagnac F."/>
            <person name="Mello A."/>
            <person name="Molinier V."/>
            <person name="Miyauchi S."/>
            <person name="Poulain J."/>
            <person name="Riccioni C."/>
            <person name="Rubini A."/>
            <person name="Sitrit Y."/>
            <person name="Splivallo R."/>
            <person name="Traeger S."/>
            <person name="Wang M."/>
            <person name="Zifcakova L."/>
            <person name="Wipf D."/>
            <person name="Zambonelli A."/>
            <person name="Paolocci F."/>
            <person name="Nowrousian M."/>
            <person name="Ottonello S."/>
            <person name="Baldrian P."/>
            <person name="Spatafora J.W."/>
            <person name="Henrissat B."/>
            <person name="Nagy L.G."/>
            <person name="Aury J.M."/>
            <person name="Wincker P."/>
            <person name="Grigoriev I.V."/>
            <person name="Bonfante P."/>
            <person name="Martin F.M."/>
        </authorList>
    </citation>
    <scope>NUCLEOTIDE SEQUENCE [LARGE SCALE GENOMIC DNA]</scope>
    <source>
        <strain evidence="3 4">120613-1</strain>
    </source>
</reference>